<evidence type="ECO:0000256" key="2">
    <source>
        <dbReference type="ARBA" id="ARBA00005811"/>
    </source>
</evidence>
<keyword evidence="4 7" id="KW-0812">Transmembrane</keyword>
<comment type="similarity">
    <text evidence="2 7">Belongs to the ExbD/TolR family.</text>
</comment>
<protein>
    <submittedName>
        <fullName evidence="9">Biopolymer transporter ExbD</fullName>
    </submittedName>
</protein>
<dbReference type="GO" id="GO:0015031">
    <property type="term" value="P:protein transport"/>
    <property type="evidence" value="ECO:0007669"/>
    <property type="project" value="UniProtKB-KW"/>
</dbReference>
<dbReference type="PANTHER" id="PTHR30558">
    <property type="entry name" value="EXBD MEMBRANE COMPONENT OF PMF-DRIVEN MACROMOLECULE IMPORT SYSTEM"/>
    <property type="match status" value="1"/>
</dbReference>
<dbReference type="Proteomes" id="UP000245250">
    <property type="component" value="Chromosome"/>
</dbReference>
<gene>
    <name evidence="9" type="ORF">HYN56_18485</name>
</gene>
<keyword evidence="6 8" id="KW-0472">Membrane</keyword>
<keyword evidence="5 8" id="KW-1133">Transmembrane helix</keyword>
<comment type="subcellular location">
    <subcellularLocation>
        <location evidence="1">Cell membrane</location>
        <topology evidence="1">Single-pass membrane protein</topology>
    </subcellularLocation>
    <subcellularLocation>
        <location evidence="7">Cell membrane</location>
        <topology evidence="7">Single-pass type II membrane protein</topology>
    </subcellularLocation>
</comment>
<proteinExistence type="inferred from homology"/>
<dbReference type="EMBL" id="CP029255">
    <property type="protein sequence ID" value="AWK06107.1"/>
    <property type="molecule type" value="Genomic_DNA"/>
</dbReference>
<dbReference type="GO" id="GO:0005886">
    <property type="term" value="C:plasma membrane"/>
    <property type="evidence" value="ECO:0007669"/>
    <property type="project" value="UniProtKB-SubCell"/>
</dbReference>
<evidence type="ECO:0000256" key="3">
    <source>
        <dbReference type="ARBA" id="ARBA00022475"/>
    </source>
</evidence>
<dbReference type="Pfam" id="PF02472">
    <property type="entry name" value="ExbD"/>
    <property type="match status" value="1"/>
</dbReference>
<evidence type="ECO:0000256" key="5">
    <source>
        <dbReference type="ARBA" id="ARBA00022989"/>
    </source>
</evidence>
<dbReference type="KEGG" id="fcr:HYN56_18485"/>
<keyword evidence="7" id="KW-0813">Transport</keyword>
<reference evidence="9 10" key="1">
    <citation type="submission" date="2018-05" db="EMBL/GenBank/DDBJ databases">
        <title>Genome sequencing of Flavobacterium sp. HYN0056.</title>
        <authorList>
            <person name="Yi H."/>
            <person name="Baek C."/>
        </authorList>
    </citation>
    <scope>NUCLEOTIDE SEQUENCE [LARGE SCALE GENOMIC DNA]</scope>
    <source>
        <strain evidence="9 10">HYN0056</strain>
    </source>
</reference>
<dbReference type="GO" id="GO:0022857">
    <property type="term" value="F:transmembrane transporter activity"/>
    <property type="evidence" value="ECO:0007669"/>
    <property type="project" value="InterPro"/>
</dbReference>
<keyword evidence="7" id="KW-0653">Protein transport</keyword>
<name>A0A2S1YPU3_9FLAO</name>
<sequence>MKNLPQKVRSKKLSSRVDLTAMVSVSFLLIIFFMVATELRKPNVVDLSLPEKYNDEAYRHVITCGNVDVNRIITVLLDDNNKIITYSGLFFSPIKEPTKVGYDNDGIRKILLERSNLIREYSAAIGRPKYGPIVIIKPSKKSNFKNLVDILDEMAIGKIDTYAIVNDFTEEESKLLASN</sequence>
<dbReference type="RefSeq" id="WP_109193525.1">
    <property type="nucleotide sequence ID" value="NZ_CP029255.1"/>
</dbReference>
<dbReference type="PANTHER" id="PTHR30558:SF3">
    <property type="entry name" value="BIOPOLYMER TRANSPORT PROTEIN EXBD-RELATED"/>
    <property type="match status" value="1"/>
</dbReference>
<evidence type="ECO:0000256" key="8">
    <source>
        <dbReference type="SAM" id="Phobius"/>
    </source>
</evidence>
<evidence type="ECO:0000313" key="9">
    <source>
        <dbReference type="EMBL" id="AWK06107.1"/>
    </source>
</evidence>
<evidence type="ECO:0000256" key="4">
    <source>
        <dbReference type="ARBA" id="ARBA00022692"/>
    </source>
</evidence>
<dbReference type="AlphaFoldDB" id="A0A2S1YPU3"/>
<evidence type="ECO:0000256" key="7">
    <source>
        <dbReference type="RuleBase" id="RU003879"/>
    </source>
</evidence>
<evidence type="ECO:0000313" key="10">
    <source>
        <dbReference type="Proteomes" id="UP000245250"/>
    </source>
</evidence>
<evidence type="ECO:0000256" key="6">
    <source>
        <dbReference type="ARBA" id="ARBA00023136"/>
    </source>
</evidence>
<dbReference type="InterPro" id="IPR003400">
    <property type="entry name" value="ExbD"/>
</dbReference>
<evidence type="ECO:0000256" key="1">
    <source>
        <dbReference type="ARBA" id="ARBA00004162"/>
    </source>
</evidence>
<organism evidence="9 10">
    <name type="scientific">Flavobacterium crocinum</name>
    <dbReference type="NCBI Taxonomy" id="2183896"/>
    <lineage>
        <taxon>Bacteria</taxon>
        <taxon>Pseudomonadati</taxon>
        <taxon>Bacteroidota</taxon>
        <taxon>Flavobacteriia</taxon>
        <taxon>Flavobacteriales</taxon>
        <taxon>Flavobacteriaceae</taxon>
        <taxon>Flavobacterium</taxon>
    </lineage>
</organism>
<dbReference type="OrthoDB" id="952702at2"/>
<accession>A0A2S1YPU3</accession>
<keyword evidence="3" id="KW-1003">Cell membrane</keyword>
<keyword evidence="10" id="KW-1185">Reference proteome</keyword>
<feature type="transmembrane region" description="Helical" evidence="8">
    <location>
        <begin position="21"/>
        <end position="39"/>
    </location>
</feature>